<feature type="signal peptide" evidence="1">
    <location>
        <begin position="1"/>
        <end position="17"/>
    </location>
</feature>
<keyword evidence="3" id="KW-1185">Reference proteome</keyword>
<name>A0A8X7BXT7_9ARAC</name>
<organism evidence="2 3">
    <name type="scientific">Trichonephila inaurata madagascariensis</name>
    <dbReference type="NCBI Taxonomy" id="2747483"/>
    <lineage>
        <taxon>Eukaryota</taxon>
        <taxon>Metazoa</taxon>
        <taxon>Ecdysozoa</taxon>
        <taxon>Arthropoda</taxon>
        <taxon>Chelicerata</taxon>
        <taxon>Arachnida</taxon>
        <taxon>Araneae</taxon>
        <taxon>Araneomorphae</taxon>
        <taxon>Entelegynae</taxon>
        <taxon>Araneoidea</taxon>
        <taxon>Nephilidae</taxon>
        <taxon>Trichonephila</taxon>
        <taxon>Trichonephila inaurata</taxon>
    </lineage>
</organism>
<gene>
    <name evidence="2" type="ORF">TNIN_175621</name>
</gene>
<keyword evidence="1" id="KW-0732">Signal</keyword>
<protein>
    <submittedName>
        <fullName evidence="2">Uncharacterized protein</fullName>
    </submittedName>
</protein>
<evidence type="ECO:0000313" key="3">
    <source>
        <dbReference type="Proteomes" id="UP000886998"/>
    </source>
</evidence>
<reference evidence="2" key="1">
    <citation type="submission" date="2020-08" db="EMBL/GenBank/DDBJ databases">
        <title>Multicomponent nature underlies the extraordinary mechanical properties of spider dragline silk.</title>
        <authorList>
            <person name="Kono N."/>
            <person name="Nakamura H."/>
            <person name="Mori M."/>
            <person name="Yoshida Y."/>
            <person name="Ohtoshi R."/>
            <person name="Malay A.D."/>
            <person name="Moran D.A.P."/>
            <person name="Tomita M."/>
            <person name="Numata K."/>
            <person name="Arakawa K."/>
        </authorList>
    </citation>
    <scope>NUCLEOTIDE SEQUENCE</scope>
</reference>
<accession>A0A8X7BXT7</accession>
<feature type="chain" id="PRO_5036464150" evidence="1">
    <location>
        <begin position="18"/>
        <end position="50"/>
    </location>
</feature>
<sequence>VVLIVLCMAAMVYMAVGDDDIIHVARVGKPLYVKEYTDSDGKIRFTQLEG</sequence>
<dbReference type="Proteomes" id="UP000886998">
    <property type="component" value="Unassembled WGS sequence"/>
</dbReference>
<comment type="caution">
    <text evidence="2">The sequence shown here is derived from an EMBL/GenBank/DDBJ whole genome shotgun (WGS) entry which is preliminary data.</text>
</comment>
<dbReference type="OrthoDB" id="6453981at2759"/>
<evidence type="ECO:0000256" key="1">
    <source>
        <dbReference type="SAM" id="SignalP"/>
    </source>
</evidence>
<dbReference type="AlphaFoldDB" id="A0A8X7BXT7"/>
<proteinExistence type="predicted"/>
<feature type="non-terminal residue" evidence="2">
    <location>
        <position position="1"/>
    </location>
</feature>
<evidence type="ECO:0000313" key="2">
    <source>
        <dbReference type="EMBL" id="GFY45829.1"/>
    </source>
</evidence>
<dbReference type="EMBL" id="BMAV01005071">
    <property type="protein sequence ID" value="GFY45829.1"/>
    <property type="molecule type" value="Genomic_DNA"/>
</dbReference>